<gene>
    <name evidence="2" type="ORF">LCMAC101_04400</name>
</gene>
<organism evidence="2">
    <name type="scientific">Marseillevirus LCMAC101</name>
    <dbReference type="NCBI Taxonomy" id="2506602"/>
    <lineage>
        <taxon>Viruses</taxon>
        <taxon>Varidnaviria</taxon>
        <taxon>Bamfordvirae</taxon>
        <taxon>Nucleocytoviricota</taxon>
        <taxon>Megaviricetes</taxon>
        <taxon>Pimascovirales</taxon>
        <taxon>Pimascovirales incertae sedis</taxon>
        <taxon>Marseilleviridae</taxon>
    </lineage>
</organism>
<protein>
    <submittedName>
        <fullName evidence="2">Uncharacterized protein</fullName>
    </submittedName>
</protein>
<feature type="compositionally biased region" description="Gly residues" evidence="1">
    <location>
        <begin position="361"/>
        <end position="372"/>
    </location>
</feature>
<dbReference type="EMBL" id="MK500328">
    <property type="protein sequence ID" value="QBK85845.1"/>
    <property type="molecule type" value="Genomic_DNA"/>
</dbReference>
<accession>A0A481YSU7</accession>
<proteinExistence type="predicted"/>
<feature type="compositionally biased region" description="Acidic residues" evidence="1">
    <location>
        <begin position="297"/>
        <end position="309"/>
    </location>
</feature>
<reference evidence="2" key="1">
    <citation type="journal article" date="2019" name="MBio">
        <title>Virus Genomes from Deep Sea Sediments Expand the Ocean Megavirome and Support Independent Origins of Viral Gigantism.</title>
        <authorList>
            <person name="Backstrom D."/>
            <person name="Yutin N."/>
            <person name="Jorgensen S.L."/>
            <person name="Dharamshi J."/>
            <person name="Homa F."/>
            <person name="Zaremba-Niedwiedzka K."/>
            <person name="Spang A."/>
            <person name="Wolf Y.I."/>
            <person name="Koonin E.V."/>
            <person name="Ettema T.J."/>
        </authorList>
    </citation>
    <scope>NUCLEOTIDE SEQUENCE</scope>
</reference>
<name>A0A481YSU7_9VIRU</name>
<evidence type="ECO:0000256" key="1">
    <source>
        <dbReference type="SAM" id="MobiDB-lite"/>
    </source>
</evidence>
<sequence length="372" mass="41103">MTANETQFKTSGTVNYALVPLHCYESDRAVLKPAKMNKSGENEWCTSEGVYLDDDGKEHTLFFMLPTQRCYGLNVNYDQSQKKAEAAGDVTKADGFQTAYPLTSLKTMKKPTKDEKYIKTVFESLNLKTVDRMKEEAGNDKTEMPDICLNSYEGAKRKKDMTKAVKPLFAYPNIKDTKTPNKEKPERTYIKLLSRGKGSKGQKVTVQSKFYGPGDSQMSHLSLIGEKGNGDWEICCKWDGAYWGAHGPKAPQAGSTRLRVYDATVNPGSAGLPSDRMAPRNTTPAVEQDFGDKADYDDPSGEVPSDDFERETTKKKKTKEVGKKSKKVALKAKTKKSLTASQKRKLKRQQKAQESESESGSGSGSGSGSDSE</sequence>
<feature type="region of interest" description="Disordered" evidence="1">
    <location>
        <begin position="265"/>
        <end position="372"/>
    </location>
</feature>
<evidence type="ECO:0000313" key="2">
    <source>
        <dbReference type="EMBL" id="QBK85845.1"/>
    </source>
</evidence>
<feature type="compositionally biased region" description="Basic residues" evidence="1">
    <location>
        <begin position="313"/>
        <end position="350"/>
    </location>
</feature>